<dbReference type="Proteomes" id="UP000267027">
    <property type="component" value="Unassembled WGS sequence"/>
</dbReference>
<evidence type="ECO:0000313" key="3">
    <source>
        <dbReference type="Proteomes" id="UP000267027"/>
    </source>
</evidence>
<reference evidence="4" key="1">
    <citation type="submission" date="2017-02" db="UniProtKB">
        <authorList>
            <consortium name="WormBaseParasite"/>
        </authorList>
    </citation>
    <scope>IDENTIFICATION</scope>
</reference>
<evidence type="ECO:0000259" key="1">
    <source>
        <dbReference type="Pfam" id="PF12998"/>
    </source>
</evidence>
<evidence type="ECO:0000313" key="2">
    <source>
        <dbReference type="EMBL" id="VDM53865.1"/>
    </source>
</evidence>
<keyword evidence="3" id="KW-1185">Reference proteome</keyword>
<dbReference type="STRING" id="334426.A0A0R3PE34"/>
<gene>
    <name evidence="2" type="ORF">ACOC_LOCUS2280</name>
</gene>
<sequence length="205" mass="23253">MQYFEDIMELIEDIPEEICKRFELMRKWDSDVERLQLECRYAVKRILELTETSETMREKILMELADVNDSSYLCKIELEVDNPGCTDAIERNFCRMLGLRPTSSHLAKCNVEFEPLDDVESTSSFQEEDIFGGCSPSDSRDGAFPNMSNGTADMESLESFSQRSVSYGNPPSSLASAPKFKVCLAPDVVCQVSFRTKVVESGFLF</sequence>
<dbReference type="Gene3D" id="6.10.140.1740">
    <property type="match status" value="1"/>
</dbReference>
<dbReference type="Pfam" id="PF12998">
    <property type="entry name" value="ING"/>
    <property type="match status" value="1"/>
</dbReference>
<dbReference type="EMBL" id="UYYA01000433">
    <property type="protein sequence ID" value="VDM53865.1"/>
    <property type="molecule type" value="Genomic_DNA"/>
</dbReference>
<dbReference type="WBParaSite" id="ACOC_0000227901-mRNA-1">
    <property type="protein sequence ID" value="ACOC_0000227901-mRNA-1"/>
    <property type="gene ID" value="ACOC_0000227901"/>
</dbReference>
<evidence type="ECO:0000313" key="4">
    <source>
        <dbReference type="WBParaSite" id="ACOC_0000227901-mRNA-1"/>
    </source>
</evidence>
<organism evidence="4">
    <name type="scientific">Angiostrongylus costaricensis</name>
    <name type="common">Nematode worm</name>
    <dbReference type="NCBI Taxonomy" id="334426"/>
    <lineage>
        <taxon>Eukaryota</taxon>
        <taxon>Metazoa</taxon>
        <taxon>Ecdysozoa</taxon>
        <taxon>Nematoda</taxon>
        <taxon>Chromadorea</taxon>
        <taxon>Rhabditida</taxon>
        <taxon>Rhabditina</taxon>
        <taxon>Rhabditomorpha</taxon>
        <taxon>Strongyloidea</taxon>
        <taxon>Metastrongylidae</taxon>
        <taxon>Angiostrongylus</taxon>
    </lineage>
</organism>
<protein>
    <submittedName>
        <fullName evidence="4">ING domain-containing protein</fullName>
    </submittedName>
</protein>
<accession>A0A0R3PE34</accession>
<reference evidence="2 3" key="2">
    <citation type="submission" date="2018-11" db="EMBL/GenBank/DDBJ databases">
        <authorList>
            <consortium name="Pathogen Informatics"/>
        </authorList>
    </citation>
    <scope>NUCLEOTIDE SEQUENCE [LARGE SCALE GENOMIC DNA]</scope>
    <source>
        <strain evidence="2 3">Costa Rica</strain>
    </source>
</reference>
<feature type="domain" description="Inhibitor of growth protein N-terminal histone-binding" evidence="1">
    <location>
        <begin position="3"/>
        <end position="58"/>
    </location>
</feature>
<dbReference type="OrthoDB" id="5411773at2759"/>
<name>A0A0R3PE34_ANGCS</name>
<dbReference type="InterPro" id="IPR024610">
    <property type="entry name" value="ING_N_histone-binding"/>
</dbReference>
<proteinExistence type="predicted"/>
<dbReference type="AlphaFoldDB" id="A0A0R3PE34"/>